<protein>
    <submittedName>
        <fullName evidence="1">Uncharacterized protein</fullName>
    </submittedName>
</protein>
<dbReference type="Proteomes" id="UP000015102">
    <property type="component" value="Unassembled WGS sequence"/>
</dbReference>
<organism evidence="1 2">
    <name type="scientific">Megaselia scalaris</name>
    <name type="common">Humpbacked fly</name>
    <name type="synonym">Phora scalaris</name>
    <dbReference type="NCBI Taxonomy" id="36166"/>
    <lineage>
        <taxon>Eukaryota</taxon>
        <taxon>Metazoa</taxon>
        <taxon>Ecdysozoa</taxon>
        <taxon>Arthropoda</taxon>
        <taxon>Hexapoda</taxon>
        <taxon>Insecta</taxon>
        <taxon>Pterygota</taxon>
        <taxon>Neoptera</taxon>
        <taxon>Endopterygota</taxon>
        <taxon>Diptera</taxon>
        <taxon>Brachycera</taxon>
        <taxon>Muscomorpha</taxon>
        <taxon>Platypezoidea</taxon>
        <taxon>Phoridae</taxon>
        <taxon>Megaseliini</taxon>
        <taxon>Megaselia</taxon>
    </lineage>
</organism>
<dbReference type="EMBL" id="CAQQ02054190">
    <property type="status" value="NOT_ANNOTATED_CDS"/>
    <property type="molecule type" value="Genomic_DNA"/>
</dbReference>
<evidence type="ECO:0000313" key="2">
    <source>
        <dbReference type="Proteomes" id="UP000015102"/>
    </source>
</evidence>
<sequence length="61" mass="6793">MDLLEPWEFTIEIIASMVKAGAALLSTTRREIDIFVLSLQFCAKKIFLASHGIAFVSHKSP</sequence>
<accession>T1GHE7</accession>
<proteinExistence type="predicted"/>
<dbReference type="HOGENOM" id="CLU_2925230_0_0_1"/>
<dbReference type="EMBL" id="CAQQ02054191">
    <property type="status" value="NOT_ANNOTATED_CDS"/>
    <property type="molecule type" value="Genomic_DNA"/>
</dbReference>
<dbReference type="EMBL" id="CAQQ02054192">
    <property type="status" value="NOT_ANNOTATED_CDS"/>
    <property type="molecule type" value="Genomic_DNA"/>
</dbReference>
<evidence type="ECO:0000313" key="1">
    <source>
        <dbReference type="EnsemblMetazoa" id="MESCA002843-PA"/>
    </source>
</evidence>
<reference evidence="2" key="1">
    <citation type="submission" date="2013-02" db="EMBL/GenBank/DDBJ databases">
        <authorList>
            <person name="Hughes D."/>
        </authorList>
    </citation>
    <scope>NUCLEOTIDE SEQUENCE</scope>
    <source>
        <strain>Durham</strain>
        <strain evidence="2">NC isolate 2 -- Noor lab</strain>
    </source>
</reference>
<reference evidence="1" key="2">
    <citation type="submission" date="2015-06" db="UniProtKB">
        <authorList>
            <consortium name="EnsemblMetazoa"/>
        </authorList>
    </citation>
    <scope>IDENTIFICATION</scope>
</reference>
<keyword evidence="2" id="KW-1185">Reference proteome</keyword>
<dbReference type="EnsemblMetazoa" id="MESCA002843-RA">
    <property type="protein sequence ID" value="MESCA002843-PA"/>
    <property type="gene ID" value="MESCA002843"/>
</dbReference>
<dbReference type="AlphaFoldDB" id="T1GHE7"/>
<name>T1GHE7_MEGSC</name>